<proteinExistence type="predicted"/>
<name>A0A8T0MVQ0_PANVG</name>
<dbReference type="InterPro" id="IPR036188">
    <property type="entry name" value="FAD/NAD-bd_sf"/>
</dbReference>
<organism evidence="1 2">
    <name type="scientific">Panicum virgatum</name>
    <name type="common">Blackwell switchgrass</name>
    <dbReference type="NCBI Taxonomy" id="38727"/>
    <lineage>
        <taxon>Eukaryota</taxon>
        <taxon>Viridiplantae</taxon>
        <taxon>Streptophyta</taxon>
        <taxon>Embryophyta</taxon>
        <taxon>Tracheophyta</taxon>
        <taxon>Spermatophyta</taxon>
        <taxon>Magnoliopsida</taxon>
        <taxon>Liliopsida</taxon>
        <taxon>Poales</taxon>
        <taxon>Poaceae</taxon>
        <taxon>PACMAD clade</taxon>
        <taxon>Panicoideae</taxon>
        <taxon>Panicodae</taxon>
        <taxon>Paniceae</taxon>
        <taxon>Panicinae</taxon>
        <taxon>Panicum</taxon>
        <taxon>Panicum sect. Hiantes</taxon>
    </lineage>
</organism>
<dbReference type="AlphaFoldDB" id="A0A8T0MVQ0"/>
<dbReference type="PANTHER" id="PTHR43876">
    <property type="entry name" value="UBIQUINONE BIOSYNTHESIS MONOOXYGENASE COQ6, MITOCHONDRIAL"/>
    <property type="match status" value="1"/>
</dbReference>
<reference evidence="1" key="1">
    <citation type="submission" date="2020-05" db="EMBL/GenBank/DDBJ databases">
        <title>WGS assembly of Panicum virgatum.</title>
        <authorList>
            <person name="Lovell J.T."/>
            <person name="Jenkins J."/>
            <person name="Shu S."/>
            <person name="Juenger T.E."/>
            <person name="Schmutz J."/>
        </authorList>
    </citation>
    <scope>NUCLEOTIDE SEQUENCE</scope>
    <source>
        <strain evidence="1">AP13</strain>
    </source>
</reference>
<dbReference type="GO" id="GO:0005739">
    <property type="term" value="C:mitochondrion"/>
    <property type="evidence" value="ECO:0007669"/>
    <property type="project" value="TreeGrafter"/>
</dbReference>
<dbReference type="GO" id="GO:0016123">
    <property type="term" value="P:xanthophyll biosynthetic process"/>
    <property type="evidence" value="ECO:0007669"/>
    <property type="project" value="TreeGrafter"/>
</dbReference>
<dbReference type="InterPro" id="IPR051205">
    <property type="entry name" value="UbiH/COQ6_monooxygenase"/>
</dbReference>
<dbReference type="Proteomes" id="UP000823388">
    <property type="component" value="Chromosome 9N"/>
</dbReference>
<gene>
    <name evidence="1" type="ORF">PVAP13_9NG465600</name>
</gene>
<keyword evidence="2" id="KW-1185">Reference proteome</keyword>
<accession>A0A8T0MVQ0</accession>
<sequence length="146" mass="16544">MRVHINVAEIGAWEHVQQQRHAFFGKMQVWDYTGLGYTRYNARDVGKEYLGCVVENKVLCNSLLLRLQEELNDMESVIYLTRLVSLTFPSKSRQARMKPTSSEPLSAGHSTEELYCSNLVKLDLSDGRSLYSKLVIGADGSKSNVR</sequence>
<dbReference type="SUPFAM" id="SSF51905">
    <property type="entry name" value="FAD/NAD(P)-binding domain"/>
    <property type="match status" value="1"/>
</dbReference>
<dbReference type="Gene3D" id="3.50.50.60">
    <property type="entry name" value="FAD/NAD(P)-binding domain"/>
    <property type="match status" value="1"/>
</dbReference>
<evidence type="ECO:0000313" key="1">
    <source>
        <dbReference type="EMBL" id="KAG2539599.1"/>
    </source>
</evidence>
<evidence type="ECO:0000313" key="2">
    <source>
        <dbReference type="Proteomes" id="UP000823388"/>
    </source>
</evidence>
<comment type="caution">
    <text evidence="1">The sequence shown here is derived from an EMBL/GenBank/DDBJ whole genome shotgun (WGS) entry which is preliminary data.</text>
</comment>
<dbReference type="EMBL" id="CM029054">
    <property type="protein sequence ID" value="KAG2539599.1"/>
    <property type="molecule type" value="Genomic_DNA"/>
</dbReference>
<protein>
    <submittedName>
        <fullName evidence="1">Uncharacterized protein</fullName>
    </submittedName>
</protein>
<dbReference type="GO" id="GO:0016120">
    <property type="term" value="P:carotene biosynthetic process"/>
    <property type="evidence" value="ECO:0007669"/>
    <property type="project" value="TreeGrafter"/>
</dbReference>
<dbReference type="PANTHER" id="PTHR43876:SF7">
    <property type="entry name" value="UBIQUINONE BIOSYNTHESIS MONOOXYGENASE COQ6, MITOCHONDRIAL"/>
    <property type="match status" value="1"/>
</dbReference>